<dbReference type="GeneTree" id="ENSGT00940000154762"/>
<keyword evidence="6 8" id="KW-1133">Transmembrane helix</keyword>
<evidence type="ECO:0000313" key="10">
    <source>
        <dbReference type="Ensembl" id="ENSOMYP00000082038.1"/>
    </source>
</evidence>
<dbReference type="Ensembl" id="ENSOMYT00000089386.2">
    <property type="protein sequence ID" value="ENSOMYP00000082038.1"/>
    <property type="gene ID" value="ENSOMYG00000037886.2"/>
</dbReference>
<dbReference type="InterPro" id="IPR004031">
    <property type="entry name" value="PMP22/EMP/MP20/Claudin"/>
</dbReference>
<keyword evidence="7 8" id="KW-0472">Membrane</keyword>
<keyword evidence="2 8" id="KW-0796">Tight junction</keyword>
<sequence length="224" mass="23689">MASAGLEILGMILCVSGWLGVMVACGLPMWRVAAYIGQNIVISQVIWEGLWMNCSVQSTGQMHCKVHDSMLGLPVDLQAARALVIVSMVLCIMGIGLSVAGAKCTNCSSDTGSKPRMLLGAGVTFIMAGLLLLTAVSWTANTIVLDFYDPMLEETGKREFGNSLYFGWTASCLLLLGGALLCCSCPPKAPQGGNGAGSGHHKVVNYSAVKSPMSVNGYMRRDYV</sequence>
<evidence type="ECO:0000313" key="9">
    <source>
        <dbReference type="EMBL" id="CDQ59029.1"/>
    </source>
</evidence>
<dbReference type="PROSITE" id="PS01346">
    <property type="entry name" value="CLAUDIN"/>
    <property type="match status" value="1"/>
</dbReference>
<dbReference type="InterPro" id="IPR017974">
    <property type="entry name" value="Claudin_CS"/>
</dbReference>
<feature type="transmembrane region" description="Helical" evidence="8">
    <location>
        <begin position="165"/>
        <end position="183"/>
    </location>
</feature>
<dbReference type="GO" id="GO:0005198">
    <property type="term" value="F:structural molecule activity"/>
    <property type="evidence" value="ECO:0007669"/>
    <property type="project" value="InterPro"/>
</dbReference>
<dbReference type="KEGG" id="omy:110507721"/>
<dbReference type="STRING" id="8022.A0A060W1A3"/>
<evidence type="ECO:0000256" key="4">
    <source>
        <dbReference type="ARBA" id="ARBA00022692"/>
    </source>
</evidence>
<keyword evidence="5 8" id="KW-0965">Cell junction</keyword>
<evidence type="ECO:0000256" key="3">
    <source>
        <dbReference type="ARBA" id="ARBA00022475"/>
    </source>
</evidence>
<dbReference type="OrthoDB" id="8868225at2759"/>
<feature type="transmembrane region" description="Helical" evidence="8">
    <location>
        <begin position="12"/>
        <end position="30"/>
    </location>
</feature>
<comment type="subcellular location">
    <subcellularLocation>
        <location evidence="8">Cell junction</location>
        <location evidence="8">Tight junction</location>
    </subcellularLocation>
    <subcellularLocation>
        <location evidence="8">Cell membrane</location>
        <topology evidence="8">Multi-pass membrane protein</topology>
    </subcellularLocation>
</comment>
<dbReference type="GO" id="GO:0005923">
    <property type="term" value="C:bicellular tight junction"/>
    <property type="evidence" value="ECO:0007669"/>
    <property type="project" value="UniProtKB-SubCell"/>
</dbReference>
<protein>
    <recommendedName>
        <fullName evidence="8">Claudin</fullName>
    </recommendedName>
</protein>
<evidence type="ECO:0000256" key="5">
    <source>
        <dbReference type="ARBA" id="ARBA00022949"/>
    </source>
</evidence>
<dbReference type="Pfam" id="PF00822">
    <property type="entry name" value="PMP22_Claudin"/>
    <property type="match status" value="1"/>
</dbReference>
<dbReference type="AlphaFoldDB" id="A0A060W1A3"/>
<evidence type="ECO:0000256" key="1">
    <source>
        <dbReference type="ARBA" id="ARBA00008295"/>
    </source>
</evidence>
<proteinExistence type="inferred from homology"/>
<keyword evidence="4 8" id="KW-0812">Transmembrane</keyword>
<name>A0A060W1A3_ONCMY</name>
<feature type="transmembrane region" description="Helical" evidence="8">
    <location>
        <begin position="79"/>
        <end position="102"/>
    </location>
</feature>
<dbReference type="FunFam" id="1.20.140.150:FF:000001">
    <property type="entry name" value="Claudin"/>
    <property type="match status" value="1"/>
</dbReference>
<dbReference type="PRINTS" id="PR01077">
    <property type="entry name" value="CLAUDIN"/>
</dbReference>
<dbReference type="InterPro" id="IPR006187">
    <property type="entry name" value="Claudin"/>
</dbReference>
<dbReference type="EMBL" id="FR904315">
    <property type="protein sequence ID" value="CDQ59029.1"/>
    <property type="molecule type" value="Genomic_DNA"/>
</dbReference>
<accession>A0A060W1A3</accession>
<dbReference type="Gene3D" id="1.20.140.150">
    <property type="match status" value="1"/>
</dbReference>
<evidence type="ECO:0000256" key="2">
    <source>
        <dbReference type="ARBA" id="ARBA00022427"/>
    </source>
</evidence>
<evidence type="ECO:0000256" key="7">
    <source>
        <dbReference type="ARBA" id="ARBA00023136"/>
    </source>
</evidence>
<organism evidence="9 11">
    <name type="scientific">Oncorhynchus mykiss</name>
    <name type="common">Rainbow trout</name>
    <name type="synonym">Salmo gairdneri</name>
    <dbReference type="NCBI Taxonomy" id="8022"/>
    <lineage>
        <taxon>Eukaryota</taxon>
        <taxon>Metazoa</taxon>
        <taxon>Chordata</taxon>
        <taxon>Craniata</taxon>
        <taxon>Vertebrata</taxon>
        <taxon>Euteleostomi</taxon>
        <taxon>Actinopterygii</taxon>
        <taxon>Neopterygii</taxon>
        <taxon>Teleostei</taxon>
        <taxon>Protacanthopterygii</taxon>
        <taxon>Salmoniformes</taxon>
        <taxon>Salmonidae</taxon>
        <taxon>Salmoninae</taxon>
        <taxon>Oncorhynchus</taxon>
    </lineage>
</organism>
<reference evidence="10 12" key="3">
    <citation type="submission" date="2020-07" db="EMBL/GenBank/DDBJ databases">
        <title>A long reads based de novo assembly of the rainbow trout Arlee double haploid line genome.</title>
        <authorList>
            <person name="Gao G."/>
            <person name="Palti Y."/>
        </authorList>
    </citation>
    <scope>NUCLEOTIDE SEQUENCE [LARGE SCALE GENOMIC DNA]</scope>
</reference>
<dbReference type="GO" id="GO:0005886">
    <property type="term" value="C:plasma membrane"/>
    <property type="evidence" value="ECO:0007669"/>
    <property type="project" value="UniProtKB-SubCell"/>
</dbReference>
<gene>
    <name evidence="9" type="ORF">GSONMT00079090001</name>
</gene>
<dbReference type="PANTHER" id="PTHR12002">
    <property type="entry name" value="CLAUDIN"/>
    <property type="match status" value="1"/>
</dbReference>
<dbReference type="Proteomes" id="UP000694395">
    <property type="component" value="Chromosome 27"/>
</dbReference>
<comment type="similarity">
    <text evidence="1 8">Belongs to the claudin family.</text>
</comment>
<comment type="function">
    <text evidence="8">Claudins function as major constituents of the tight junction complexes that regulate the permeability of epithelia.</text>
</comment>
<reference evidence="9" key="2">
    <citation type="submission" date="2014-03" db="EMBL/GenBank/DDBJ databases">
        <authorList>
            <person name="Genoscope - CEA"/>
        </authorList>
    </citation>
    <scope>NUCLEOTIDE SEQUENCE</scope>
</reference>
<dbReference type="PaxDb" id="8022-A0A060W1A3"/>
<keyword evidence="12" id="KW-1185">Reference proteome</keyword>
<evidence type="ECO:0000313" key="12">
    <source>
        <dbReference type="Proteomes" id="UP000694395"/>
    </source>
</evidence>
<keyword evidence="3 8" id="KW-1003">Cell membrane</keyword>
<evidence type="ECO:0000313" key="11">
    <source>
        <dbReference type="Proteomes" id="UP000193380"/>
    </source>
</evidence>
<dbReference type="Proteomes" id="UP000193380">
    <property type="component" value="Unassembled WGS sequence"/>
</dbReference>
<reference evidence="9" key="1">
    <citation type="journal article" date="2014" name="Nat. Commun.">
        <title>The rainbow trout genome provides novel insights into evolution after whole-genome duplication in vertebrates.</title>
        <authorList>
            <person name="Berthelot C."/>
            <person name="Brunet F."/>
            <person name="Chalopin D."/>
            <person name="Juanchich A."/>
            <person name="Bernard M."/>
            <person name="Noel B."/>
            <person name="Bento P."/>
            <person name="Da Silva C."/>
            <person name="Labadie K."/>
            <person name="Alberti A."/>
            <person name="Aury J.M."/>
            <person name="Louis A."/>
            <person name="Dehais P."/>
            <person name="Bardou P."/>
            <person name="Montfort J."/>
            <person name="Klopp C."/>
            <person name="Cabau C."/>
            <person name="Gaspin C."/>
            <person name="Thorgaard G.H."/>
            <person name="Boussaha M."/>
            <person name="Quillet E."/>
            <person name="Guyomard R."/>
            <person name="Galiana D."/>
            <person name="Bobe J."/>
            <person name="Volff J.N."/>
            <person name="Genet C."/>
            <person name="Wincker P."/>
            <person name="Jaillon O."/>
            <person name="Roest Crollius H."/>
            <person name="Guiguen Y."/>
        </authorList>
    </citation>
    <scope>NUCLEOTIDE SEQUENCE [LARGE SCALE GENOMIC DNA]</scope>
</reference>
<evidence type="ECO:0000256" key="8">
    <source>
        <dbReference type="RuleBase" id="RU060637"/>
    </source>
</evidence>
<reference evidence="10" key="4">
    <citation type="submission" date="2025-05" db="UniProtKB">
        <authorList>
            <consortium name="Ensembl"/>
        </authorList>
    </citation>
    <scope>IDENTIFICATION</scope>
</reference>
<evidence type="ECO:0000256" key="6">
    <source>
        <dbReference type="ARBA" id="ARBA00022989"/>
    </source>
</evidence>
<feature type="transmembrane region" description="Helical" evidence="8">
    <location>
        <begin position="123"/>
        <end position="145"/>
    </location>
</feature>